<dbReference type="InterPro" id="IPR001958">
    <property type="entry name" value="Tet-R_TetA/multi-R_MdtG-like"/>
</dbReference>
<dbReference type="Proteomes" id="UP000216961">
    <property type="component" value="Unassembled WGS sequence"/>
</dbReference>
<feature type="region of interest" description="Disordered" evidence="7">
    <location>
        <begin position="410"/>
        <end position="439"/>
    </location>
</feature>
<comment type="subcellular location">
    <subcellularLocation>
        <location evidence="1">Cell membrane</location>
        <topology evidence="1">Multi-pass membrane protein</topology>
    </subcellularLocation>
</comment>
<evidence type="ECO:0000256" key="8">
    <source>
        <dbReference type="SAM" id="Phobius"/>
    </source>
</evidence>
<accession>A0A268F954</accession>
<dbReference type="Gene3D" id="1.20.1250.20">
    <property type="entry name" value="MFS general substrate transporter like domains"/>
    <property type="match status" value="1"/>
</dbReference>
<keyword evidence="5 8" id="KW-1133">Transmembrane helix</keyword>
<evidence type="ECO:0000256" key="2">
    <source>
        <dbReference type="ARBA" id="ARBA00022448"/>
    </source>
</evidence>
<sequence length="439" mass="47521">MEYGCIVTEVLFVEKKNTKMTAVAIGSIPLIMTLGNSMLIPILPKMQTEINLSAFQASMTITVFSVVAAFFIPILGYLSDRFTRKSVIIPALFLYGVGGILAGFAAAKFSHAYTWILVGRSLQGIGAAGTAPIAMALTADLYKGAKESRILGLVEASNGFGKVLSPILGSAIALIVWYGVFFAFPMVVLISIILSWIFIREKEHSKKPPSPSKYIKGLVSVFKHEGKWLFTAYLAGATCLFTLFGILFYLSDTLENTHKIDGIIKGLILAIPLLIMCTTSYITGSKIGKNQKLMKKLIVLGFIFVTASYATLSLFKSLVPFIAVLAVSSVGTGLILPCINSFITGAVGQERRGFVTSLYGSVRFLGVAIGPPIFGRLMDWSRIGMFLSIAGFTCLVGLLALLLIKVEDKKQPQGEKGKKDKKEADAKEVIPFLEPIEGR</sequence>
<dbReference type="PANTHER" id="PTHR43124">
    <property type="entry name" value="PURINE EFFLUX PUMP PBUE"/>
    <property type="match status" value="1"/>
</dbReference>
<gene>
    <name evidence="9" type="ORF">CHH57_17410</name>
</gene>
<keyword evidence="3" id="KW-1003">Cell membrane</keyword>
<dbReference type="InterPro" id="IPR050189">
    <property type="entry name" value="MFS_Efflux_Transporters"/>
</dbReference>
<dbReference type="PRINTS" id="PR01035">
    <property type="entry name" value="TCRTETA"/>
</dbReference>
<feature type="transmembrane region" description="Helical" evidence="8">
    <location>
        <begin position="296"/>
        <end position="315"/>
    </location>
</feature>
<dbReference type="RefSeq" id="WP_095332197.1">
    <property type="nucleotide sequence ID" value="NZ_CP026031.1"/>
</dbReference>
<dbReference type="PROSITE" id="PS50850">
    <property type="entry name" value="MFS"/>
    <property type="match status" value="1"/>
</dbReference>
<feature type="transmembrane region" description="Helical" evidence="8">
    <location>
        <begin position="87"/>
        <end position="107"/>
    </location>
</feature>
<keyword evidence="6 8" id="KW-0472">Membrane</keyword>
<feature type="transmembrane region" description="Helical" evidence="8">
    <location>
        <begin position="175"/>
        <end position="199"/>
    </location>
</feature>
<dbReference type="InterPro" id="IPR011701">
    <property type="entry name" value="MFS"/>
</dbReference>
<evidence type="ECO:0000256" key="6">
    <source>
        <dbReference type="ARBA" id="ARBA00023136"/>
    </source>
</evidence>
<feature type="transmembrane region" description="Helical" evidence="8">
    <location>
        <begin position="321"/>
        <end position="342"/>
    </location>
</feature>
<feature type="transmembrane region" description="Helical" evidence="8">
    <location>
        <begin position="228"/>
        <end position="250"/>
    </location>
</feature>
<dbReference type="Pfam" id="PF07690">
    <property type="entry name" value="MFS_1"/>
    <property type="match status" value="1"/>
</dbReference>
<feature type="compositionally biased region" description="Basic and acidic residues" evidence="7">
    <location>
        <begin position="410"/>
        <end position="428"/>
    </location>
</feature>
<protein>
    <submittedName>
        <fullName evidence="9">MFS transporter</fullName>
    </submittedName>
</protein>
<proteinExistence type="predicted"/>
<evidence type="ECO:0000256" key="3">
    <source>
        <dbReference type="ARBA" id="ARBA00022475"/>
    </source>
</evidence>
<evidence type="ECO:0000256" key="1">
    <source>
        <dbReference type="ARBA" id="ARBA00004651"/>
    </source>
</evidence>
<dbReference type="AlphaFoldDB" id="A0A268F954"/>
<evidence type="ECO:0000313" key="9">
    <source>
        <dbReference type="EMBL" id="PAD81915.1"/>
    </source>
</evidence>
<evidence type="ECO:0000313" key="10">
    <source>
        <dbReference type="Proteomes" id="UP000216961"/>
    </source>
</evidence>
<dbReference type="PANTHER" id="PTHR43124:SF3">
    <property type="entry name" value="CHLORAMPHENICOL EFFLUX PUMP RV0191"/>
    <property type="match status" value="1"/>
</dbReference>
<dbReference type="GO" id="GO:0022857">
    <property type="term" value="F:transmembrane transporter activity"/>
    <property type="evidence" value="ECO:0007669"/>
    <property type="project" value="InterPro"/>
</dbReference>
<dbReference type="GO" id="GO:0005886">
    <property type="term" value="C:plasma membrane"/>
    <property type="evidence" value="ECO:0007669"/>
    <property type="project" value="UniProtKB-SubCell"/>
</dbReference>
<evidence type="ECO:0000256" key="4">
    <source>
        <dbReference type="ARBA" id="ARBA00022692"/>
    </source>
</evidence>
<comment type="caution">
    <text evidence="9">The sequence shown here is derived from an EMBL/GenBank/DDBJ whole genome shotgun (WGS) entry which is preliminary data.</text>
</comment>
<dbReference type="CDD" id="cd17474">
    <property type="entry name" value="MFS_YfmO_like"/>
    <property type="match status" value="1"/>
</dbReference>
<name>A0A268F954_NIACI</name>
<feature type="transmembrane region" description="Helical" evidence="8">
    <location>
        <begin position="21"/>
        <end position="43"/>
    </location>
</feature>
<dbReference type="InterPro" id="IPR020846">
    <property type="entry name" value="MFS_dom"/>
</dbReference>
<dbReference type="InterPro" id="IPR036259">
    <property type="entry name" value="MFS_trans_sf"/>
</dbReference>
<reference evidence="9 10" key="1">
    <citation type="submission" date="2017-07" db="EMBL/GenBank/DDBJ databases">
        <title>Isolation and whole genome analysis of endospore-forming bacteria from heroin.</title>
        <authorList>
            <person name="Kalinowski J."/>
            <person name="Ahrens B."/>
            <person name="Al-Dilaimi A."/>
            <person name="Winkler A."/>
            <person name="Wibberg D."/>
            <person name="Schleenbecker U."/>
            <person name="Ruckert C."/>
            <person name="Wolfel R."/>
            <person name="Grass G."/>
        </authorList>
    </citation>
    <scope>NUCLEOTIDE SEQUENCE [LARGE SCALE GENOMIC DNA]</scope>
    <source>
        <strain evidence="9 10">7521-2</strain>
    </source>
</reference>
<keyword evidence="4 8" id="KW-0812">Transmembrane</keyword>
<dbReference type="KEGG" id="bcir:C2I06_01335"/>
<organism evidence="9 10">
    <name type="scientific">Niallia circulans</name>
    <name type="common">Bacillus circulans</name>
    <dbReference type="NCBI Taxonomy" id="1397"/>
    <lineage>
        <taxon>Bacteria</taxon>
        <taxon>Bacillati</taxon>
        <taxon>Bacillota</taxon>
        <taxon>Bacilli</taxon>
        <taxon>Bacillales</taxon>
        <taxon>Bacillaceae</taxon>
        <taxon>Niallia</taxon>
    </lineage>
</organism>
<keyword evidence="2" id="KW-0813">Transport</keyword>
<evidence type="ECO:0000256" key="7">
    <source>
        <dbReference type="SAM" id="MobiDB-lite"/>
    </source>
</evidence>
<feature type="transmembrane region" description="Helical" evidence="8">
    <location>
        <begin position="262"/>
        <end position="284"/>
    </location>
</feature>
<feature type="transmembrane region" description="Helical" evidence="8">
    <location>
        <begin position="55"/>
        <end position="75"/>
    </location>
</feature>
<feature type="transmembrane region" description="Helical" evidence="8">
    <location>
        <begin position="354"/>
        <end position="374"/>
    </location>
</feature>
<dbReference type="EMBL" id="NPBQ01000105">
    <property type="protein sequence ID" value="PAD81915.1"/>
    <property type="molecule type" value="Genomic_DNA"/>
</dbReference>
<dbReference type="SUPFAM" id="SSF103473">
    <property type="entry name" value="MFS general substrate transporter"/>
    <property type="match status" value="1"/>
</dbReference>
<evidence type="ECO:0000256" key="5">
    <source>
        <dbReference type="ARBA" id="ARBA00022989"/>
    </source>
</evidence>
<feature type="transmembrane region" description="Helical" evidence="8">
    <location>
        <begin position="380"/>
        <end position="404"/>
    </location>
</feature>